<accession>A0ABX5K8U4</accession>
<comment type="caution">
    <text evidence="1">The sequence shown here is derived from an EMBL/GenBank/DDBJ whole genome shotgun (WGS) entry which is preliminary data.</text>
</comment>
<evidence type="ECO:0000313" key="1">
    <source>
        <dbReference type="EMBL" id="PVX61240.1"/>
    </source>
</evidence>
<gene>
    <name evidence="1" type="ORF">C7402_14231</name>
</gene>
<sequence length="192" mass="20947">MGITISGGDKLEAKLREIAEEAAKAKTVRVGFLEGATYPNGMPVAQVAAINEYGGTVTVPEHDVTVNRKVKSNGEFAKNGRFVKESEANFQTVHHVESYTVTIPARPYFRGMVQQNKGEWGPALGTIIKAADYDSAVALGRLGSMVRDQLQDSIREFSEPENAKSTVRKKGFNDPLVDSSHMLNSADFEVNE</sequence>
<dbReference type="EMBL" id="QEOB01000042">
    <property type="protein sequence ID" value="PVX61240.1"/>
    <property type="molecule type" value="Genomic_DNA"/>
</dbReference>
<keyword evidence="2" id="KW-1185">Reference proteome</keyword>
<evidence type="ECO:0000313" key="2">
    <source>
        <dbReference type="Proteomes" id="UP000245712"/>
    </source>
</evidence>
<reference evidence="1 2" key="1">
    <citation type="submission" date="2018-05" db="EMBL/GenBank/DDBJ databases">
        <title>Genomic Encyclopedia of Type Strains, Phase IV (KMG-V): Genome sequencing to study the core and pangenomes of soil and plant-associated prokaryotes.</title>
        <authorList>
            <person name="Whitman W."/>
        </authorList>
    </citation>
    <scope>NUCLEOTIDE SEQUENCE [LARGE SCALE GENOMIC DNA]</scope>
    <source>
        <strain evidence="1 2">SCZa-39</strain>
    </source>
</reference>
<name>A0ABX5K8U4_9BURK</name>
<proteinExistence type="predicted"/>
<dbReference type="RefSeq" id="WP_116614971.1">
    <property type="nucleotide sequence ID" value="NZ_QEOB01000042.1"/>
</dbReference>
<protein>
    <recommendedName>
        <fullName evidence="3">HK97 gp10 family phage protein</fullName>
    </recommendedName>
</protein>
<organism evidence="1 2">
    <name type="scientific">Paraburkholderia unamae</name>
    <dbReference type="NCBI Taxonomy" id="219649"/>
    <lineage>
        <taxon>Bacteria</taxon>
        <taxon>Pseudomonadati</taxon>
        <taxon>Pseudomonadota</taxon>
        <taxon>Betaproteobacteria</taxon>
        <taxon>Burkholderiales</taxon>
        <taxon>Burkholderiaceae</taxon>
        <taxon>Paraburkholderia</taxon>
    </lineage>
</organism>
<evidence type="ECO:0008006" key="3">
    <source>
        <dbReference type="Google" id="ProtNLM"/>
    </source>
</evidence>
<dbReference type="Proteomes" id="UP000245712">
    <property type="component" value="Unassembled WGS sequence"/>
</dbReference>